<proteinExistence type="predicted"/>
<dbReference type="EMBL" id="AJWZ01007679">
    <property type="protein sequence ID" value="EKC56228.1"/>
    <property type="molecule type" value="Genomic_DNA"/>
</dbReference>
<sequence length="118" mass="13354">MEDADFPLHWHAPGEIISPIEGTYTVTIAGKTVTLQPHDVLIIASGELHSIRAPKTGERYIMNYSVSYFHQIQDMAELFNTFYPFRLVTRQEDPRTGRPAVCGAGADRGRVFQHERLP</sequence>
<accession>K1SF90</accession>
<comment type="caution">
    <text evidence="2">The sequence shown here is derived from an EMBL/GenBank/DDBJ whole genome shotgun (WGS) entry which is preliminary data.</text>
</comment>
<organism evidence="2">
    <name type="scientific">human gut metagenome</name>
    <dbReference type="NCBI Taxonomy" id="408170"/>
    <lineage>
        <taxon>unclassified sequences</taxon>
        <taxon>metagenomes</taxon>
        <taxon>organismal metagenomes</taxon>
    </lineage>
</organism>
<evidence type="ECO:0000313" key="2">
    <source>
        <dbReference type="EMBL" id="EKC56228.1"/>
    </source>
</evidence>
<dbReference type="InterPro" id="IPR013096">
    <property type="entry name" value="Cupin_2"/>
</dbReference>
<dbReference type="Gene3D" id="2.60.120.10">
    <property type="entry name" value="Jelly Rolls"/>
    <property type="match status" value="1"/>
</dbReference>
<evidence type="ECO:0000259" key="1">
    <source>
        <dbReference type="Pfam" id="PF07883"/>
    </source>
</evidence>
<feature type="domain" description="Cupin type-2" evidence="1">
    <location>
        <begin position="4"/>
        <end position="56"/>
    </location>
</feature>
<protein>
    <submittedName>
        <fullName evidence="2">Transcriptional regulator, AraC family</fullName>
    </submittedName>
</protein>
<reference evidence="2" key="1">
    <citation type="journal article" date="2013" name="Environ. Microbiol.">
        <title>Microbiota from the distal guts of lean and obese adolescents exhibit partial functional redundancy besides clear differences in community structure.</title>
        <authorList>
            <person name="Ferrer M."/>
            <person name="Ruiz A."/>
            <person name="Lanza F."/>
            <person name="Haange S.B."/>
            <person name="Oberbach A."/>
            <person name="Till H."/>
            <person name="Bargiela R."/>
            <person name="Campoy C."/>
            <person name="Segura M.T."/>
            <person name="Richter M."/>
            <person name="von Bergen M."/>
            <person name="Seifert J."/>
            <person name="Suarez A."/>
        </authorList>
    </citation>
    <scope>NUCLEOTIDE SEQUENCE</scope>
</reference>
<name>K1SF90_9ZZZZ</name>
<dbReference type="Pfam" id="PF07883">
    <property type="entry name" value="Cupin_2"/>
    <property type="match status" value="1"/>
</dbReference>
<gene>
    <name evidence="2" type="ORF">OBE_11172</name>
</gene>
<dbReference type="AlphaFoldDB" id="K1SF90"/>
<dbReference type="InterPro" id="IPR011051">
    <property type="entry name" value="RmlC_Cupin_sf"/>
</dbReference>
<dbReference type="SUPFAM" id="SSF51182">
    <property type="entry name" value="RmlC-like cupins"/>
    <property type="match status" value="1"/>
</dbReference>
<dbReference type="InterPro" id="IPR014710">
    <property type="entry name" value="RmlC-like_jellyroll"/>
</dbReference>